<dbReference type="PANTHER" id="PTHR32419:SF6">
    <property type="entry name" value="GLUTATHIONE S-TRANSFERASE OMEGA-LIKE 1-RELATED"/>
    <property type="match status" value="1"/>
</dbReference>
<feature type="signal peptide" evidence="4">
    <location>
        <begin position="1"/>
        <end position="22"/>
    </location>
</feature>
<evidence type="ECO:0000256" key="3">
    <source>
        <dbReference type="PIRSR" id="PIRSR015753-3"/>
    </source>
</evidence>
<feature type="site" description="Lowers pKa of active site Cys" evidence="3">
    <location>
        <position position="277"/>
    </location>
</feature>
<proteinExistence type="predicted"/>
<feature type="chain" id="PRO_5009110346" description="GST C-terminal domain-containing protein" evidence="4">
    <location>
        <begin position="23"/>
        <end position="299"/>
    </location>
</feature>
<accession>A0A1D8N671</accession>
<dbReference type="GO" id="GO:0004364">
    <property type="term" value="F:glutathione transferase activity"/>
    <property type="evidence" value="ECO:0007669"/>
    <property type="project" value="InterPro"/>
</dbReference>
<feature type="binding site" evidence="2">
    <location>
        <begin position="142"/>
        <end position="143"/>
    </location>
    <ligand>
        <name>glutathione</name>
        <dbReference type="ChEBI" id="CHEBI:57925"/>
    </ligand>
</feature>
<dbReference type="RefSeq" id="XP_500425.3">
    <property type="nucleotide sequence ID" value="XM_500425.3"/>
</dbReference>
<dbReference type="CDD" id="cd03190">
    <property type="entry name" value="GST_C_Omega_like"/>
    <property type="match status" value="1"/>
</dbReference>
<keyword evidence="4" id="KW-0732">Signal</keyword>
<dbReference type="Pfam" id="PF13409">
    <property type="entry name" value="GST_N_2"/>
    <property type="match status" value="1"/>
</dbReference>
<dbReference type="eggNOG" id="KOG2903">
    <property type="taxonomic scope" value="Eukaryota"/>
</dbReference>
<dbReference type="KEGG" id="yli:2906848"/>
<dbReference type="InterPro" id="IPR016639">
    <property type="entry name" value="GST_Omega/GSH"/>
</dbReference>
<feature type="domain" description="GST C-terminal" evidence="5">
    <location>
        <begin position="151"/>
        <end position="277"/>
    </location>
</feature>
<evidence type="ECO:0000313" key="7">
    <source>
        <dbReference type="Proteomes" id="UP000182444"/>
    </source>
</evidence>
<feature type="binding site" evidence="2">
    <location>
        <position position="90"/>
    </location>
    <ligand>
        <name>glutathione</name>
        <dbReference type="ChEBI" id="CHEBI:57925"/>
    </ligand>
</feature>
<dbReference type="InterPro" id="IPR036249">
    <property type="entry name" value="Thioredoxin-like_sf"/>
</dbReference>
<evidence type="ECO:0000256" key="1">
    <source>
        <dbReference type="PIRSR" id="PIRSR015753-1"/>
    </source>
</evidence>
<dbReference type="InterPro" id="IPR036282">
    <property type="entry name" value="Glutathione-S-Trfase_C_sf"/>
</dbReference>
<dbReference type="InterPro" id="IPR004045">
    <property type="entry name" value="Glutathione_S-Trfase_N"/>
</dbReference>
<dbReference type="SUPFAM" id="SSF47616">
    <property type="entry name" value="GST C-terminal domain-like"/>
    <property type="match status" value="1"/>
</dbReference>
<dbReference type="GeneID" id="2906848"/>
<name>A0A1D8N671_YARLL</name>
<dbReference type="InterPro" id="IPR047047">
    <property type="entry name" value="GST_Omega-like_C"/>
</dbReference>
<dbReference type="GO" id="GO:0005737">
    <property type="term" value="C:cytoplasm"/>
    <property type="evidence" value="ECO:0007669"/>
    <property type="project" value="TreeGrafter"/>
</dbReference>
<evidence type="ECO:0000313" key="6">
    <source>
        <dbReference type="EMBL" id="AOW01125.1"/>
    </source>
</evidence>
<sequence>MLRGPFSLGLFVVLVITDFTNVYPHSHMSLLPPPHTSDTMKQITRQTKNLHLYVSRGCPFAHRALIMRDLHKLDNISVDVVDPVLGDKGWVFSPSKEGCTKDTIYGLDTLRQVYEKVDPGYSGSITVPLLIDTHSNKLVSNESAQIAEMMDGEFDKRVKKSTDFVHKNITLAVYKVGFSKDQTAYNGAIKELFSALKKVEKDLRDSKYLAGDSLTAADVFLYTSIVRFDPVYVQRFKCNVGMIRHNFPWIHLWLRHLYWQVPAFRDTTDFSHIKQLYYDKGPESIIPAGPVPDIEKLEE</sequence>
<dbReference type="PIRSF" id="PIRSF015753">
    <property type="entry name" value="GST"/>
    <property type="match status" value="1"/>
</dbReference>
<dbReference type="Pfam" id="PF13410">
    <property type="entry name" value="GST_C_2"/>
    <property type="match status" value="1"/>
</dbReference>
<dbReference type="Gene3D" id="1.20.1050.10">
    <property type="match status" value="1"/>
</dbReference>
<feature type="active site" description="Proton donor/acceptor" evidence="1">
    <location>
        <position position="174"/>
    </location>
</feature>
<evidence type="ECO:0000256" key="4">
    <source>
        <dbReference type="SAM" id="SignalP"/>
    </source>
</evidence>
<dbReference type="AlphaFoldDB" id="A0A1D8N671"/>
<protein>
    <recommendedName>
        <fullName evidence="5">GST C-terminal domain-containing protein</fullName>
    </recommendedName>
</protein>
<evidence type="ECO:0000256" key="2">
    <source>
        <dbReference type="PIRSR" id="PIRSR015753-2"/>
    </source>
</evidence>
<dbReference type="Gene3D" id="3.40.30.10">
    <property type="entry name" value="Glutaredoxin"/>
    <property type="match status" value="1"/>
</dbReference>
<dbReference type="PANTHER" id="PTHR32419">
    <property type="entry name" value="GLUTATHIONYL-HYDROQUINONE REDUCTASE"/>
    <property type="match status" value="1"/>
</dbReference>
<dbReference type="Proteomes" id="UP000182444">
    <property type="component" value="Chromosome 1B"/>
</dbReference>
<organism evidence="6 7">
    <name type="scientific">Yarrowia lipolytica</name>
    <name type="common">Candida lipolytica</name>
    <dbReference type="NCBI Taxonomy" id="4952"/>
    <lineage>
        <taxon>Eukaryota</taxon>
        <taxon>Fungi</taxon>
        <taxon>Dikarya</taxon>
        <taxon>Ascomycota</taxon>
        <taxon>Saccharomycotina</taxon>
        <taxon>Dipodascomycetes</taxon>
        <taxon>Dipodascales</taxon>
        <taxon>Dipodascales incertae sedis</taxon>
        <taxon>Yarrowia</taxon>
    </lineage>
</organism>
<dbReference type="VEuPathDB" id="FungiDB:YALI1_B03807g"/>
<evidence type="ECO:0000259" key="5">
    <source>
        <dbReference type="PROSITE" id="PS50405"/>
    </source>
</evidence>
<dbReference type="PROSITE" id="PS50405">
    <property type="entry name" value="GST_CTER"/>
    <property type="match status" value="1"/>
</dbReference>
<gene>
    <name evidence="6" type="ORF">YALI1_B03807g</name>
</gene>
<reference evidence="6 7" key="1">
    <citation type="journal article" date="2016" name="PLoS ONE">
        <title>Sequence Assembly of Yarrowia lipolytica Strain W29/CLIB89 Shows Transposable Element Diversity.</title>
        <authorList>
            <person name="Magnan C."/>
            <person name="Yu J."/>
            <person name="Chang I."/>
            <person name="Jahn E."/>
            <person name="Kanomata Y."/>
            <person name="Wu J."/>
            <person name="Zeller M."/>
            <person name="Oakes M."/>
            <person name="Baldi P."/>
            <person name="Sandmeyer S."/>
        </authorList>
    </citation>
    <scope>NUCLEOTIDE SEQUENCE [LARGE SCALE GENOMIC DNA]</scope>
    <source>
        <strain evidence="7">CLIB89(W29)</strain>
    </source>
</reference>
<dbReference type="SUPFAM" id="SSF52833">
    <property type="entry name" value="Thioredoxin-like"/>
    <property type="match status" value="1"/>
</dbReference>
<feature type="active site" description="Nucleophile" evidence="1">
    <location>
        <position position="58"/>
    </location>
</feature>
<dbReference type="EMBL" id="CP017554">
    <property type="protein sequence ID" value="AOW01125.1"/>
    <property type="molecule type" value="Genomic_DNA"/>
</dbReference>
<dbReference type="VEuPathDB" id="FungiDB:YALI0_B02420g"/>
<feature type="site" description="Lowers pKa of active site Cys" evidence="3">
    <location>
        <position position="232"/>
    </location>
</feature>
<dbReference type="InterPro" id="IPR010987">
    <property type="entry name" value="Glutathione-S-Trfase_C-like"/>
</dbReference>